<proteinExistence type="predicted"/>
<gene>
    <name evidence="1" type="ORF">RSOL_249250</name>
</gene>
<comment type="caution">
    <text evidence="1">The sequence shown here is derived from an EMBL/GenBank/DDBJ whole genome shotgun (WGS) entry which is preliminary data.</text>
</comment>
<dbReference type="Proteomes" id="UP000030108">
    <property type="component" value="Unassembled WGS sequence"/>
</dbReference>
<name>A0A0A1UIY3_9AGAM</name>
<evidence type="ECO:0000313" key="2">
    <source>
        <dbReference type="Proteomes" id="UP000030108"/>
    </source>
</evidence>
<dbReference type="EMBL" id="JATN01000321">
    <property type="protein sequence ID" value="EUC58361.1"/>
    <property type="molecule type" value="Genomic_DNA"/>
</dbReference>
<evidence type="ECO:0000313" key="1">
    <source>
        <dbReference type="EMBL" id="EUC58361.1"/>
    </source>
</evidence>
<dbReference type="AlphaFoldDB" id="A0A0A1UIY3"/>
<accession>A0A0A1UIY3</accession>
<protein>
    <submittedName>
        <fullName evidence="1">Uncharacterized protein</fullName>
    </submittedName>
</protein>
<reference evidence="2" key="1">
    <citation type="journal article" date="2014" name="Genome Announc.">
        <title>Draft genome sequence of the plant-pathogenic soil fungus Rhizoctonia solani anastomosis group 3 strain Rhs1AP.</title>
        <authorList>
            <person name="Cubeta M.A."/>
            <person name="Thomas E."/>
            <person name="Dean R.A."/>
            <person name="Jabaji S."/>
            <person name="Neate S.M."/>
            <person name="Tavantzis S."/>
            <person name="Toda T."/>
            <person name="Vilgalys R."/>
            <person name="Bharathan N."/>
            <person name="Fedorova-Abrams N."/>
            <person name="Pakala S.B."/>
            <person name="Pakala S.M."/>
            <person name="Zafar N."/>
            <person name="Joardar V."/>
            <person name="Losada L."/>
            <person name="Nierman W.C."/>
        </authorList>
    </citation>
    <scope>NUCLEOTIDE SEQUENCE [LARGE SCALE GENOMIC DNA]</scope>
    <source>
        <strain evidence="2">AG-3</strain>
    </source>
</reference>
<organism evidence="1 2">
    <name type="scientific">Rhizoctonia solani AG-3 Rhs1AP</name>
    <dbReference type="NCBI Taxonomy" id="1086054"/>
    <lineage>
        <taxon>Eukaryota</taxon>
        <taxon>Fungi</taxon>
        <taxon>Dikarya</taxon>
        <taxon>Basidiomycota</taxon>
        <taxon>Agaricomycotina</taxon>
        <taxon>Agaricomycetes</taxon>
        <taxon>Cantharellales</taxon>
        <taxon>Ceratobasidiaceae</taxon>
        <taxon>Rhizoctonia</taxon>
    </lineage>
</organism>
<sequence length="55" mass="5904">MADFFTSTSTSTFVAPVDKAVVQTTQQTKAQNASDMTTQSTKTSGSNFSMCEIIM</sequence>